<accession>A0A918DAN5</accession>
<organism evidence="3 4">
    <name type="scientific">Streptomyces albiflavescens</name>
    <dbReference type="NCBI Taxonomy" id="1623582"/>
    <lineage>
        <taxon>Bacteria</taxon>
        <taxon>Bacillati</taxon>
        <taxon>Actinomycetota</taxon>
        <taxon>Actinomycetes</taxon>
        <taxon>Kitasatosporales</taxon>
        <taxon>Streptomycetaceae</taxon>
        <taxon>Streptomyces</taxon>
    </lineage>
</organism>
<dbReference type="InterPro" id="IPR001932">
    <property type="entry name" value="PPM-type_phosphatase-like_dom"/>
</dbReference>
<reference evidence="3 4" key="1">
    <citation type="journal article" date="2014" name="Int. J. Syst. Evol. Microbiol.">
        <title>Complete genome sequence of Corynebacterium casei LMG S-19264T (=DSM 44701T), isolated from a smear-ripened cheese.</title>
        <authorList>
            <consortium name="US DOE Joint Genome Institute (JGI-PGF)"/>
            <person name="Walter F."/>
            <person name="Albersmeier A."/>
            <person name="Kalinowski J."/>
            <person name="Ruckert C."/>
        </authorList>
    </citation>
    <scope>NUCLEOTIDE SEQUENCE [LARGE SCALE GENOMIC DNA]</scope>
    <source>
        <strain evidence="3 4">CGMCC 4.7111</strain>
    </source>
</reference>
<dbReference type="Gene3D" id="3.60.40.10">
    <property type="entry name" value="PPM-type phosphatase domain"/>
    <property type="match status" value="1"/>
</dbReference>
<protein>
    <recommendedName>
        <fullName evidence="2">PPM-type phosphatase domain-containing protein</fullName>
    </recommendedName>
</protein>
<dbReference type="SUPFAM" id="SSF81606">
    <property type="entry name" value="PP2C-like"/>
    <property type="match status" value="1"/>
</dbReference>
<dbReference type="EMBL" id="BMMM01000030">
    <property type="protein sequence ID" value="GGN94340.1"/>
    <property type="molecule type" value="Genomic_DNA"/>
</dbReference>
<comment type="caution">
    <text evidence="3">The sequence shown here is derived from an EMBL/GenBank/DDBJ whole genome shotgun (WGS) entry which is preliminary data.</text>
</comment>
<dbReference type="SMART" id="SM00331">
    <property type="entry name" value="PP2C_SIG"/>
    <property type="match status" value="1"/>
</dbReference>
<keyword evidence="1" id="KW-0378">Hydrolase</keyword>
<evidence type="ECO:0000313" key="3">
    <source>
        <dbReference type="EMBL" id="GGN94340.1"/>
    </source>
</evidence>
<dbReference type="Proteomes" id="UP000600365">
    <property type="component" value="Unassembled WGS sequence"/>
</dbReference>
<gene>
    <name evidence="3" type="ORF">GCM10011579_093730</name>
</gene>
<dbReference type="GO" id="GO:0016791">
    <property type="term" value="F:phosphatase activity"/>
    <property type="evidence" value="ECO:0007669"/>
    <property type="project" value="TreeGrafter"/>
</dbReference>
<dbReference type="Pfam" id="PF07228">
    <property type="entry name" value="SpoIIE"/>
    <property type="match status" value="1"/>
</dbReference>
<dbReference type="InterPro" id="IPR036457">
    <property type="entry name" value="PPM-type-like_dom_sf"/>
</dbReference>
<dbReference type="AlphaFoldDB" id="A0A918DAN5"/>
<dbReference type="RefSeq" id="WP_189192285.1">
    <property type="nucleotide sequence ID" value="NZ_BMMM01000030.1"/>
</dbReference>
<dbReference type="PANTHER" id="PTHR43156:SF2">
    <property type="entry name" value="STAGE II SPORULATION PROTEIN E"/>
    <property type="match status" value="1"/>
</dbReference>
<keyword evidence="4" id="KW-1185">Reference proteome</keyword>
<evidence type="ECO:0000259" key="2">
    <source>
        <dbReference type="SMART" id="SM00331"/>
    </source>
</evidence>
<dbReference type="SUPFAM" id="SSF55781">
    <property type="entry name" value="GAF domain-like"/>
    <property type="match status" value="1"/>
</dbReference>
<sequence>MDERAGQLHGLLEEADAAAPVESLDVVAEDLRRRFGAETVSFLIVDLTGRAVVRLTTAGSVKSGRRAERIELFGSVYGQVVRTQQSHQEPVARGQLVITPVTNRGDAIGLLELTLPTSPEEPVLRAVREAARALAYIVIANQRYTDLYTWGKRTTPLSLPAEIQYRLLPASLSCETAQFAMSCALEPSASISGDTFDYALDRETLHVSLTDPMGHDLDAALLATVLVGALRRARRAGAGITEQARQANQALLDYDRGHSTGQLLRINLRDGQTQFVNAGHPWPLRVRQGRVEEVTIAIDAPLGLLRPHTYQIQSLDLRPRDRLVMLTDGMLEGGSEGVDLAAVLHDSQDLHPRETALALTTAVLEANGGRLVDDASVIVLDWHGAHRPTSTSPP</sequence>
<dbReference type="PANTHER" id="PTHR43156">
    <property type="entry name" value="STAGE II SPORULATION PROTEIN E-RELATED"/>
    <property type="match status" value="1"/>
</dbReference>
<evidence type="ECO:0000313" key="4">
    <source>
        <dbReference type="Proteomes" id="UP000600365"/>
    </source>
</evidence>
<evidence type="ECO:0000256" key="1">
    <source>
        <dbReference type="ARBA" id="ARBA00022801"/>
    </source>
</evidence>
<dbReference type="InterPro" id="IPR052016">
    <property type="entry name" value="Bact_Sigma-Reg"/>
</dbReference>
<proteinExistence type="predicted"/>
<name>A0A918DAN5_9ACTN</name>
<feature type="domain" description="PPM-type phosphatase" evidence="2">
    <location>
        <begin position="176"/>
        <end position="382"/>
    </location>
</feature>